<dbReference type="CDD" id="cd05566">
    <property type="entry name" value="PTS_IIB_galactitol"/>
    <property type="match status" value="1"/>
</dbReference>
<dbReference type="GO" id="GO:0008982">
    <property type="term" value="F:protein-N(PI)-phosphohistidine-sugar phosphotransferase activity"/>
    <property type="evidence" value="ECO:0007669"/>
    <property type="project" value="InterPro"/>
</dbReference>
<feature type="domain" description="PTS EIIB type-2" evidence="2">
    <location>
        <begin position="2"/>
        <end position="91"/>
    </location>
</feature>
<reference evidence="3 4" key="1">
    <citation type="submission" date="2011-08" db="EMBL/GenBank/DDBJ databases">
        <title>The Genome Sequence of Clostridium hathewayi WAL-18680.</title>
        <authorList>
            <consortium name="The Broad Institute Genome Sequencing Platform"/>
            <person name="Earl A."/>
            <person name="Ward D."/>
            <person name="Feldgarden M."/>
            <person name="Gevers D."/>
            <person name="Finegold S.M."/>
            <person name="Summanen P.H."/>
            <person name="Molitoris D.R."/>
            <person name="Song M."/>
            <person name="Daigneault M."/>
            <person name="Allen-Vercoe E."/>
            <person name="Young S.K."/>
            <person name="Zeng Q."/>
            <person name="Gargeya S."/>
            <person name="Fitzgerald M."/>
            <person name="Haas B."/>
            <person name="Abouelleil A."/>
            <person name="Alvarado L."/>
            <person name="Arachchi H.M."/>
            <person name="Berlin A."/>
            <person name="Brown A."/>
            <person name="Chapman S.B."/>
            <person name="Chen Z."/>
            <person name="Dunbar C."/>
            <person name="Freedman E."/>
            <person name="Gearin G."/>
            <person name="Gellesch M."/>
            <person name="Goldberg J."/>
            <person name="Griggs A."/>
            <person name="Gujja S."/>
            <person name="Heiman D."/>
            <person name="Howarth C."/>
            <person name="Larson L."/>
            <person name="Lui A."/>
            <person name="MacDonald P.J.P."/>
            <person name="Montmayeur A."/>
            <person name="Murphy C."/>
            <person name="Neiman D."/>
            <person name="Pearson M."/>
            <person name="Priest M."/>
            <person name="Roberts A."/>
            <person name="Saif S."/>
            <person name="Shea T."/>
            <person name="Shenoy N."/>
            <person name="Sisk P."/>
            <person name="Stolte C."/>
            <person name="Sykes S."/>
            <person name="Wortman J."/>
            <person name="Nusbaum C."/>
            <person name="Birren B."/>
        </authorList>
    </citation>
    <scope>NUCLEOTIDE SEQUENCE [LARGE SCALE GENOMIC DNA]</scope>
    <source>
        <strain evidence="3 4">WAL-18680</strain>
    </source>
</reference>
<dbReference type="InterPro" id="IPR003501">
    <property type="entry name" value="PTS_EIIB_2/3"/>
</dbReference>
<evidence type="ECO:0000259" key="2">
    <source>
        <dbReference type="PROSITE" id="PS51099"/>
    </source>
</evidence>
<dbReference type="Gene3D" id="3.40.50.2300">
    <property type="match status" value="1"/>
</dbReference>
<organism evidence="3 4">
    <name type="scientific">Hungatella hathewayi WAL-18680</name>
    <dbReference type="NCBI Taxonomy" id="742737"/>
    <lineage>
        <taxon>Bacteria</taxon>
        <taxon>Bacillati</taxon>
        <taxon>Bacillota</taxon>
        <taxon>Clostridia</taxon>
        <taxon>Lachnospirales</taxon>
        <taxon>Lachnospiraceae</taxon>
        <taxon>Hungatella</taxon>
    </lineage>
</organism>
<keyword evidence="1" id="KW-0808">Transferase</keyword>
<name>G5IKJ8_9FIRM</name>
<dbReference type="RefSeq" id="WP_006782017.1">
    <property type="nucleotide sequence ID" value="NZ_CP040506.1"/>
</dbReference>
<dbReference type="Pfam" id="PF02302">
    <property type="entry name" value="PTS_IIB"/>
    <property type="match status" value="1"/>
</dbReference>
<accession>G5IKJ8</accession>
<comment type="caution">
    <text evidence="3">The sequence shown here is derived from an EMBL/GenBank/DDBJ whole genome shotgun (WGS) entry which is preliminary data.</text>
</comment>
<dbReference type="PROSITE" id="PS51099">
    <property type="entry name" value="PTS_EIIB_TYPE_2"/>
    <property type="match status" value="1"/>
</dbReference>
<evidence type="ECO:0000256" key="1">
    <source>
        <dbReference type="ARBA" id="ARBA00022679"/>
    </source>
</evidence>
<dbReference type="InterPro" id="IPR013011">
    <property type="entry name" value="PTS_EIIB_2"/>
</dbReference>
<evidence type="ECO:0000313" key="3">
    <source>
        <dbReference type="EMBL" id="EHI58027.1"/>
    </source>
</evidence>
<dbReference type="GO" id="GO:0009401">
    <property type="term" value="P:phosphoenolpyruvate-dependent sugar phosphotransferase system"/>
    <property type="evidence" value="ECO:0007669"/>
    <property type="project" value="InterPro"/>
</dbReference>
<protein>
    <recommendedName>
        <fullName evidence="2">PTS EIIB type-2 domain-containing protein</fullName>
    </recommendedName>
</protein>
<dbReference type="Proteomes" id="UP000005384">
    <property type="component" value="Unassembled WGS sequence"/>
</dbReference>
<dbReference type="HOGENOM" id="CLU_159248_3_3_9"/>
<dbReference type="InterPro" id="IPR036095">
    <property type="entry name" value="PTS_EIIB-like_sf"/>
</dbReference>
<dbReference type="EMBL" id="ADLN01000111">
    <property type="protein sequence ID" value="EHI58027.1"/>
    <property type="molecule type" value="Genomic_DNA"/>
</dbReference>
<dbReference type="PATRIC" id="fig|742737.3.peg.4012"/>
<keyword evidence="4" id="KW-1185">Reference proteome</keyword>
<sequence>MKRVIIACGSGIATSTIICNGVEKLLEEHGIAHQIVQCSLSEVASQTDNADLIVSSMPIGQDFGIPKVVGMAFLTGIGMEKVKEDILKALA</sequence>
<dbReference type="SUPFAM" id="SSF52794">
    <property type="entry name" value="PTS system IIB component-like"/>
    <property type="match status" value="1"/>
</dbReference>
<gene>
    <name evidence="3" type="ORF">HMPREF9473_04026</name>
</gene>
<dbReference type="AlphaFoldDB" id="G5IKJ8"/>
<proteinExistence type="predicted"/>
<evidence type="ECO:0000313" key="4">
    <source>
        <dbReference type="Proteomes" id="UP000005384"/>
    </source>
</evidence>